<comment type="caution">
    <text evidence="1">The sequence shown here is derived from an EMBL/GenBank/DDBJ whole genome shotgun (WGS) entry which is preliminary data.</text>
</comment>
<proteinExistence type="predicted"/>
<evidence type="ECO:0000313" key="2">
    <source>
        <dbReference type="Proteomes" id="UP000654075"/>
    </source>
</evidence>
<sequence length="78" mass="8654">ETIRLAQFGIAKRDYGGDGSGCSTMSMEQEVYRNERALPSVQLSMEHLRIRCGGAGMAAQGEVDVLEAKRWLKKVTHK</sequence>
<dbReference type="AlphaFoldDB" id="A0A813ET83"/>
<reference evidence="1" key="1">
    <citation type="submission" date="2021-02" db="EMBL/GenBank/DDBJ databases">
        <authorList>
            <person name="Dougan E. K."/>
            <person name="Rhodes N."/>
            <person name="Thang M."/>
            <person name="Chan C."/>
        </authorList>
    </citation>
    <scope>NUCLEOTIDE SEQUENCE</scope>
</reference>
<evidence type="ECO:0000313" key="1">
    <source>
        <dbReference type="EMBL" id="CAE8601504.1"/>
    </source>
</evidence>
<gene>
    <name evidence="1" type="ORF">PGLA1383_LOCUS19799</name>
</gene>
<organism evidence="1 2">
    <name type="scientific">Polarella glacialis</name>
    <name type="common">Dinoflagellate</name>
    <dbReference type="NCBI Taxonomy" id="89957"/>
    <lineage>
        <taxon>Eukaryota</taxon>
        <taxon>Sar</taxon>
        <taxon>Alveolata</taxon>
        <taxon>Dinophyceae</taxon>
        <taxon>Suessiales</taxon>
        <taxon>Suessiaceae</taxon>
        <taxon>Polarella</taxon>
    </lineage>
</organism>
<name>A0A813ET83_POLGL</name>
<feature type="non-terminal residue" evidence="1">
    <location>
        <position position="1"/>
    </location>
</feature>
<dbReference type="EMBL" id="CAJNNV010013225">
    <property type="protein sequence ID" value="CAE8601504.1"/>
    <property type="molecule type" value="Genomic_DNA"/>
</dbReference>
<accession>A0A813ET83</accession>
<protein>
    <submittedName>
        <fullName evidence="1">Uncharacterized protein</fullName>
    </submittedName>
</protein>
<dbReference type="Proteomes" id="UP000654075">
    <property type="component" value="Unassembled WGS sequence"/>
</dbReference>
<feature type="non-terminal residue" evidence="1">
    <location>
        <position position="78"/>
    </location>
</feature>
<keyword evidence="2" id="KW-1185">Reference proteome</keyword>